<keyword evidence="9" id="KW-1185">Reference proteome</keyword>
<dbReference type="PANTHER" id="PTHR46111:SF1">
    <property type="entry name" value="RIBOSOMAL RNA SMALL SUBUNIT METHYLTRANSFERASE I"/>
    <property type="match status" value="1"/>
</dbReference>
<sequence length="303" mass="32699">MAEDSLSRPGIAPTEPLAPGLYLVPTPIGNLRDITLRALDVLERCDVIACEDTRETQKLLNHFGIETPTVSHHLHNERDRADELVRRVLAGERIALVSDAGMPAIADPGETAVSLAVAAGVPVYALPGANAAVTALVASGLPAERFSFRGFLPSKSGERRSALEALHRELQSLEGVAGTQIFYETPHRIVEALTDVVAVFGAAHPVALARELTKLHEEFLRGTAADVLRALEAKDRVRGEMVLLLAGTLSAEENAGSESLAAAVRRVMREEGLDEMAALKRVARERGLGKSEAYREWQRTKGR</sequence>
<evidence type="ECO:0000256" key="6">
    <source>
        <dbReference type="HAMAP-Rule" id="MF_01877"/>
    </source>
</evidence>
<dbReference type="HAMAP" id="MF_01877">
    <property type="entry name" value="16SrRNA_methyltr_I"/>
    <property type="match status" value="1"/>
</dbReference>
<comment type="caution">
    <text evidence="8">The sequence shown here is derived from an EMBL/GenBank/DDBJ whole genome shotgun (WGS) entry which is preliminary data.</text>
</comment>
<keyword evidence="3 6" id="KW-0489">Methyltransferase</keyword>
<gene>
    <name evidence="6 8" type="primary">rsmI</name>
    <name evidence="8" type="ORF">ACK2TP_13580</name>
</gene>
<comment type="function">
    <text evidence="6">Catalyzes the 2'-O-methylation of the ribose of cytidine 1402 (C1402) in 16S rRNA.</text>
</comment>
<dbReference type="Gene3D" id="3.30.950.10">
    <property type="entry name" value="Methyltransferase, Cobalt-precorrin-4 Transmethylase, Domain 2"/>
    <property type="match status" value="1"/>
</dbReference>
<evidence type="ECO:0000313" key="9">
    <source>
        <dbReference type="Proteomes" id="UP001634747"/>
    </source>
</evidence>
<dbReference type="InterPro" id="IPR014777">
    <property type="entry name" value="4pyrrole_Mease_sub1"/>
</dbReference>
<dbReference type="NCBIfam" id="TIGR00096">
    <property type="entry name" value="16S rRNA (cytidine(1402)-2'-O)-methyltransferase"/>
    <property type="match status" value="1"/>
</dbReference>
<dbReference type="CDD" id="cd11648">
    <property type="entry name" value="RsmI"/>
    <property type="match status" value="1"/>
</dbReference>
<dbReference type="Proteomes" id="UP001634747">
    <property type="component" value="Unassembled WGS sequence"/>
</dbReference>
<feature type="domain" description="Tetrapyrrole methylase" evidence="7">
    <location>
        <begin position="21"/>
        <end position="227"/>
    </location>
</feature>
<comment type="catalytic activity">
    <reaction evidence="6">
        <text>cytidine(1402) in 16S rRNA + S-adenosyl-L-methionine = 2'-O-methylcytidine(1402) in 16S rRNA + S-adenosyl-L-homocysteine + H(+)</text>
        <dbReference type="Rhea" id="RHEA:42924"/>
        <dbReference type="Rhea" id="RHEA-COMP:10285"/>
        <dbReference type="Rhea" id="RHEA-COMP:10286"/>
        <dbReference type="ChEBI" id="CHEBI:15378"/>
        <dbReference type="ChEBI" id="CHEBI:57856"/>
        <dbReference type="ChEBI" id="CHEBI:59789"/>
        <dbReference type="ChEBI" id="CHEBI:74495"/>
        <dbReference type="ChEBI" id="CHEBI:82748"/>
        <dbReference type="EC" id="2.1.1.198"/>
    </reaction>
</comment>
<dbReference type="InterPro" id="IPR035996">
    <property type="entry name" value="4pyrrol_Methylase_sf"/>
</dbReference>
<dbReference type="InterPro" id="IPR014776">
    <property type="entry name" value="4pyrrole_Mease_sub2"/>
</dbReference>
<accession>A0ABW9KPG4</accession>
<protein>
    <recommendedName>
        <fullName evidence="6">Ribosomal RNA small subunit methyltransferase I</fullName>
        <ecNumber evidence="6">2.1.1.198</ecNumber>
    </recommendedName>
    <alternativeName>
        <fullName evidence="6">16S rRNA 2'-O-ribose C1402 methyltransferase</fullName>
    </alternativeName>
    <alternativeName>
        <fullName evidence="6">rRNA (cytidine-2'-O-)-methyltransferase RsmI</fullName>
    </alternativeName>
</protein>
<dbReference type="InterPro" id="IPR008189">
    <property type="entry name" value="rRNA_ssu_MeTfrase_I"/>
</dbReference>
<comment type="similarity">
    <text evidence="6">Belongs to the methyltransferase superfamily. RsmI family.</text>
</comment>
<evidence type="ECO:0000256" key="5">
    <source>
        <dbReference type="ARBA" id="ARBA00022691"/>
    </source>
</evidence>
<keyword evidence="1 6" id="KW-0963">Cytoplasm</keyword>
<dbReference type="Gene3D" id="3.40.1010.10">
    <property type="entry name" value="Cobalt-precorrin-4 Transmethylase, Domain 1"/>
    <property type="match status" value="1"/>
</dbReference>
<evidence type="ECO:0000313" key="8">
    <source>
        <dbReference type="EMBL" id="MFN2976795.1"/>
    </source>
</evidence>
<keyword evidence="4 6" id="KW-0808">Transferase</keyword>
<comment type="subcellular location">
    <subcellularLocation>
        <location evidence="6">Cytoplasm</location>
    </subcellularLocation>
</comment>
<dbReference type="EMBL" id="JBJYXY010000001">
    <property type="protein sequence ID" value="MFN2976795.1"/>
    <property type="molecule type" value="Genomic_DNA"/>
</dbReference>
<evidence type="ECO:0000259" key="7">
    <source>
        <dbReference type="Pfam" id="PF00590"/>
    </source>
</evidence>
<dbReference type="GO" id="GO:0032259">
    <property type="term" value="P:methylation"/>
    <property type="evidence" value="ECO:0007669"/>
    <property type="project" value="UniProtKB-KW"/>
</dbReference>
<evidence type="ECO:0000256" key="4">
    <source>
        <dbReference type="ARBA" id="ARBA00022679"/>
    </source>
</evidence>
<evidence type="ECO:0000256" key="3">
    <source>
        <dbReference type="ARBA" id="ARBA00022603"/>
    </source>
</evidence>
<dbReference type="RefSeq" id="WP_263415018.1">
    <property type="nucleotide sequence ID" value="NZ_BAABBH010000001.1"/>
</dbReference>
<name>A0ABW9KPG4_9BACT</name>
<evidence type="ECO:0000256" key="1">
    <source>
        <dbReference type="ARBA" id="ARBA00022490"/>
    </source>
</evidence>
<keyword evidence="5 6" id="KW-0949">S-adenosyl-L-methionine</keyword>
<evidence type="ECO:0000256" key="2">
    <source>
        <dbReference type="ARBA" id="ARBA00022552"/>
    </source>
</evidence>
<dbReference type="Pfam" id="PF00590">
    <property type="entry name" value="TP_methylase"/>
    <property type="match status" value="1"/>
</dbReference>
<dbReference type="InterPro" id="IPR000878">
    <property type="entry name" value="4pyrrol_Mease"/>
</dbReference>
<dbReference type="PIRSF" id="PIRSF005917">
    <property type="entry name" value="MTase_YraL"/>
    <property type="match status" value="1"/>
</dbReference>
<dbReference type="SUPFAM" id="SSF53790">
    <property type="entry name" value="Tetrapyrrole methylase"/>
    <property type="match status" value="1"/>
</dbReference>
<dbReference type="GO" id="GO:0008168">
    <property type="term" value="F:methyltransferase activity"/>
    <property type="evidence" value="ECO:0007669"/>
    <property type="project" value="UniProtKB-KW"/>
</dbReference>
<dbReference type="EC" id="2.1.1.198" evidence="6"/>
<keyword evidence="2 6" id="KW-0698">rRNA processing</keyword>
<dbReference type="PANTHER" id="PTHR46111">
    <property type="entry name" value="RIBOSOMAL RNA SMALL SUBUNIT METHYLTRANSFERASE I"/>
    <property type="match status" value="1"/>
</dbReference>
<reference evidence="8 9" key="1">
    <citation type="submission" date="2024-12" db="EMBL/GenBank/DDBJ databases">
        <authorList>
            <person name="Lee Y."/>
        </authorList>
    </citation>
    <scope>NUCLEOTIDE SEQUENCE [LARGE SCALE GENOMIC DNA]</scope>
    <source>
        <strain evidence="8 9">03SUJ4</strain>
    </source>
</reference>
<proteinExistence type="inferred from homology"/>
<organism evidence="8 9">
    <name type="scientific">Terriglobus aquaticus</name>
    <dbReference type="NCBI Taxonomy" id="940139"/>
    <lineage>
        <taxon>Bacteria</taxon>
        <taxon>Pseudomonadati</taxon>
        <taxon>Acidobacteriota</taxon>
        <taxon>Terriglobia</taxon>
        <taxon>Terriglobales</taxon>
        <taxon>Acidobacteriaceae</taxon>
        <taxon>Terriglobus</taxon>
    </lineage>
</organism>